<evidence type="ECO:0000256" key="1">
    <source>
        <dbReference type="SAM" id="Phobius"/>
    </source>
</evidence>
<reference evidence="2 3" key="1">
    <citation type="journal article" date="2002" name="Nature">
        <title>Genome sequence and comparative analysis of the model rodent malaria parasite Plasmodium yoelii yoelii.</title>
        <authorList>
            <person name="Carlton J.M."/>
            <person name="Angiuoli S.V."/>
            <person name="Suh B.B."/>
            <person name="Kooij T.W."/>
            <person name="Pertea M."/>
            <person name="Silva J.C."/>
            <person name="Ermolaeva M.D."/>
            <person name="Allen J.E."/>
            <person name="Selengut J.D."/>
            <person name="Koo H.L."/>
            <person name="Peterson J.D."/>
            <person name="Pop M."/>
            <person name="Kosack D.S."/>
            <person name="Shumway M.F."/>
            <person name="Bidwell S.L."/>
            <person name="Shallom S.J."/>
            <person name="van Aken S.E."/>
            <person name="Riedmuller S.B."/>
            <person name="Feldblyum T.V."/>
            <person name="Cho J.K."/>
            <person name="Quackenbush J."/>
            <person name="Sedegah M."/>
            <person name="Shoaibi A."/>
            <person name="Cummings L.M."/>
            <person name="Florens L."/>
            <person name="Yates J.R."/>
            <person name="Raine J.D."/>
            <person name="Sinden R.E."/>
            <person name="Harris M.A."/>
            <person name="Cunningham D.A."/>
            <person name="Preiser P.R."/>
            <person name="Bergman L.W."/>
            <person name="Vaidya A.B."/>
            <person name="van Lin L.H."/>
            <person name="Janse C.J."/>
            <person name="Waters A.P."/>
            <person name="Smith H.O."/>
            <person name="White O.R."/>
            <person name="Salzberg S.L."/>
            <person name="Venter J.C."/>
            <person name="Fraser C.M."/>
            <person name="Hoffman S.L."/>
            <person name="Gardner M.J."/>
            <person name="Carucci D.J."/>
        </authorList>
    </citation>
    <scope>NUCLEOTIDE SEQUENCE [LARGE SCALE GENOMIC DNA]</scope>
    <source>
        <strain evidence="2 3">17XNL</strain>
    </source>
</reference>
<organism evidence="2 3">
    <name type="scientific">Plasmodium yoelii yoelii</name>
    <dbReference type="NCBI Taxonomy" id="73239"/>
    <lineage>
        <taxon>Eukaryota</taxon>
        <taxon>Sar</taxon>
        <taxon>Alveolata</taxon>
        <taxon>Apicomplexa</taxon>
        <taxon>Aconoidasida</taxon>
        <taxon>Haemosporida</taxon>
        <taxon>Plasmodiidae</taxon>
        <taxon>Plasmodium</taxon>
        <taxon>Plasmodium (Vinckeia)</taxon>
    </lineage>
</organism>
<keyword evidence="1" id="KW-0472">Membrane</keyword>
<keyword evidence="1" id="KW-1133">Transmembrane helix</keyword>
<sequence>MQNYIIYTYDKTCIKHPPKQSNLSNYHKQKYNILLCENFDLLRKHLPDNLKEKSPAFFEDLHSLNNYCPNKNCNTDLDKIKAGFLWLFDQNCSKSENTYSNENNINAIFLHIISWLSYKLNQIKGHYFTTINDFYTTYLNNNQEYNNLINDSPKCPNLKGIIDKKSDFLNINIEYMSNFYDAFKLLCSMHNDKVMNKHGDTVLNNAIMFFNEYTEINDYYNIENTPYSQILSVLSTDYNILKSELASRIDSSKQFPILPTGKATKSFLRNSSIKISVIPMVFIFFALLIYLGILYKVNNKSNENVIFKMYTITTKITFIFYYFYISASKTQFKNQKNKKENKSLIYNSKSNDYFKNSNNG</sequence>
<dbReference type="AlphaFoldDB" id="Q7RFN8"/>
<dbReference type="InterPro" id="IPR006477">
    <property type="entry name" value="Yir_bir_cir"/>
</dbReference>
<dbReference type="PaxDb" id="73239-Q7RFN8"/>
<evidence type="ECO:0000313" key="3">
    <source>
        <dbReference type="Proteomes" id="UP000008553"/>
    </source>
</evidence>
<protein>
    <submittedName>
        <fullName evidence="2">Yir2 protein</fullName>
    </submittedName>
</protein>
<name>Q7RFN8_PLAYO</name>
<dbReference type="InParanoid" id="Q7RFN8"/>
<dbReference type="NCBIfam" id="TIGR01590">
    <property type="entry name" value="yir-bir-cir_Pla"/>
    <property type="match status" value="1"/>
</dbReference>
<dbReference type="Pfam" id="PF06022">
    <property type="entry name" value="Cir_Bir_Yir"/>
    <property type="match status" value="1"/>
</dbReference>
<dbReference type="EMBL" id="AABL01001429">
    <property type="protein sequence ID" value="EAA16561.1"/>
    <property type="molecule type" value="Genomic_DNA"/>
</dbReference>
<evidence type="ECO:0000313" key="2">
    <source>
        <dbReference type="EMBL" id="EAA16561.1"/>
    </source>
</evidence>
<feature type="transmembrane region" description="Helical" evidence="1">
    <location>
        <begin position="275"/>
        <end position="293"/>
    </location>
</feature>
<keyword evidence="3" id="KW-1185">Reference proteome</keyword>
<proteinExistence type="predicted"/>
<keyword evidence="1" id="KW-0812">Transmembrane</keyword>
<comment type="caution">
    <text evidence="2">The sequence shown here is derived from an EMBL/GenBank/DDBJ whole genome shotgun (WGS) entry which is preliminary data.</text>
</comment>
<accession>Q7RFN8</accession>
<dbReference type="Proteomes" id="UP000008553">
    <property type="component" value="Unassembled WGS sequence"/>
</dbReference>
<feature type="transmembrane region" description="Helical" evidence="1">
    <location>
        <begin position="305"/>
        <end position="325"/>
    </location>
</feature>
<gene>
    <name evidence="2" type="ORF">PY04667</name>
</gene>